<dbReference type="eggNOG" id="COG1361">
    <property type="taxonomic scope" value="Bacteria"/>
</dbReference>
<sequence length="303" mass="34151">MPHLPPYLHTGQQLTFDAQGQPLPAPDPVQDGAHAPGRSLLQDRFHVVGELAEDRLTGLVWPRCARPFGEPQHWEEARQAIAAWNAEARHGHADWRLPTRRELRTLVDHARRLPAFPEDHPFTDVFPGWHWTDTPWADDPDYAWRLQFEGGRLFFGRKDEYSLTLPVRGRCEFLAAAPVEPRFETTQDGLVRDCLTGLLWDRDAGGMRMTTWNMACSLAHARRQASGQPWRLPTINELETLVDATRAYPALPAGHPFGRVADACWSGTTSGVDPAWAFCLYTGKGAVGVGFKPHPEFTVWLVR</sequence>
<protein>
    <recommendedName>
        <fullName evidence="2">Lcl C-terminal domain-containing protein</fullName>
    </recommendedName>
</protein>
<evidence type="ECO:0000259" key="2">
    <source>
        <dbReference type="Pfam" id="PF07603"/>
    </source>
</evidence>
<dbReference type="PANTHER" id="PTHR35812:SF1">
    <property type="entry name" value="LIPOPROTEIN"/>
    <property type="match status" value="1"/>
</dbReference>
<dbReference type="InterPro" id="IPR011460">
    <property type="entry name" value="Lcl_C"/>
</dbReference>
<dbReference type="HOGENOM" id="CLU_810699_0_0_7"/>
<dbReference type="RefSeq" id="WP_021759617.1">
    <property type="nucleotide sequence ID" value="NC_022444.1"/>
</dbReference>
<evidence type="ECO:0000256" key="1">
    <source>
        <dbReference type="SAM" id="MobiDB-lite"/>
    </source>
</evidence>
<dbReference type="EMBL" id="CP006585">
    <property type="protein sequence ID" value="AGW12881.1"/>
    <property type="molecule type" value="Genomic_DNA"/>
</dbReference>
<feature type="domain" description="Lcl C-terminal" evidence="2">
    <location>
        <begin position="52"/>
        <end position="168"/>
    </location>
</feature>
<keyword evidence="4" id="KW-1185">Reference proteome</keyword>
<dbReference type="KEGG" id="dgg:DGI_1004"/>
<reference evidence="4" key="2">
    <citation type="submission" date="2013-07" db="EMBL/GenBank/DDBJ databases">
        <authorList>
            <person name="Morais-Silva F.O."/>
            <person name="Rezende A.M."/>
            <person name="Pimentel C."/>
            <person name="Resende D.M."/>
            <person name="Santos C.I."/>
            <person name="Clemente C."/>
            <person name="de Oliveira L.M."/>
            <person name="da Silva S.M."/>
            <person name="Costa D.A."/>
            <person name="Varela-Raposo A."/>
            <person name="Horacio E.C.A."/>
            <person name="Matos M."/>
            <person name="Flores O."/>
            <person name="Ruiz J.C."/>
            <person name="Rodrigues-Pousada C."/>
        </authorList>
    </citation>
    <scope>NUCLEOTIDE SEQUENCE [LARGE SCALE GENOMIC DNA]</scope>
    <source>
        <strain evidence="4">ATCC 19364 / DSM 1382 / NCIMB 9332 / VKM B-1759</strain>
    </source>
</reference>
<dbReference type="AlphaFoldDB" id="T2G9S8"/>
<dbReference type="STRING" id="1121448.DGI_1004"/>
<dbReference type="PATRIC" id="fig|1121448.10.peg.1007"/>
<dbReference type="PANTHER" id="PTHR35812">
    <property type="entry name" value="LIPOPROTEIN"/>
    <property type="match status" value="1"/>
</dbReference>
<dbReference type="Pfam" id="PF07603">
    <property type="entry name" value="Lcl_C"/>
    <property type="match status" value="2"/>
</dbReference>
<evidence type="ECO:0000313" key="4">
    <source>
        <dbReference type="Proteomes" id="UP000016587"/>
    </source>
</evidence>
<name>T2G9S8_MEGG1</name>
<dbReference type="Proteomes" id="UP000016587">
    <property type="component" value="Chromosome"/>
</dbReference>
<accession>T2G9S8</accession>
<organism evidence="3 4">
    <name type="scientific">Megalodesulfovibrio gigas (strain ATCC 19364 / DSM 1382 / NCIMB 9332 / VKM B-1759)</name>
    <name type="common">Desulfovibrio gigas</name>
    <dbReference type="NCBI Taxonomy" id="1121448"/>
    <lineage>
        <taxon>Bacteria</taxon>
        <taxon>Pseudomonadati</taxon>
        <taxon>Thermodesulfobacteriota</taxon>
        <taxon>Desulfovibrionia</taxon>
        <taxon>Desulfovibrionales</taxon>
        <taxon>Desulfovibrionaceae</taxon>
        <taxon>Megalodesulfovibrio</taxon>
    </lineage>
</organism>
<feature type="region of interest" description="Disordered" evidence="1">
    <location>
        <begin position="17"/>
        <end position="36"/>
    </location>
</feature>
<gene>
    <name evidence="3" type="ORF">DGI_1004</name>
</gene>
<feature type="domain" description="Lcl C-terminal" evidence="2">
    <location>
        <begin position="189"/>
        <end position="303"/>
    </location>
</feature>
<proteinExistence type="predicted"/>
<evidence type="ECO:0000313" key="3">
    <source>
        <dbReference type="EMBL" id="AGW12881.1"/>
    </source>
</evidence>
<reference evidence="3 4" key="1">
    <citation type="journal article" date="2013" name="J. Bacteriol.">
        <title>Roles of HynAB and Ech, the only two hydrogenases found in the model sulfate reducer Desulfovibrio gigas.</title>
        <authorList>
            <person name="Morais-Silva F.O."/>
            <person name="Santos C.I."/>
            <person name="Rodrigues R."/>
            <person name="Pereira I.A."/>
            <person name="Rodrigues-Pousada C."/>
        </authorList>
    </citation>
    <scope>NUCLEOTIDE SEQUENCE [LARGE SCALE GENOMIC DNA]</scope>
    <source>
        <strain evidence="4">ATCC 19364 / DSM 1382 / NCIMB 9332 / VKM B-1759</strain>
    </source>
</reference>